<evidence type="ECO:0000313" key="4">
    <source>
        <dbReference type="EMBL" id="KAG9244561.1"/>
    </source>
</evidence>
<dbReference type="PROSITE" id="PS50842">
    <property type="entry name" value="EXPANSIN_EG45"/>
    <property type="match status" value="1"/>
</dbReference>
<dbReference type="SUPFAM" id="SSF49590">
    <property type="entry name" value="PHL pollen allergen"/>
    <property type="match status" value="1"/>
</dbReference>
<dbReference type="InterPro" id="IPR009009">
    <property type="entry name" value="RlpA-like_DPBB"/>
</dbReference>
<evidence type="ECO:0000256" key="1">
    <source>
        <dbReference type="ARBA" id="ARBA00022729"/>
    </source>
</evidence>
<organism evidence="4 5">
    <name type="scientific">Calycina marina</name>
    <dbReference type="NCBI Taxonomy" id="1763456"/>
    <lineage>
        <taxon>Eukaryota</taxon>
        <taxon>Fungi</taxon>
        <taxon>Dikarya</taxon>
        <taxon>Ascomycota</taxon>
        <taxon>Pezizomycotina</taxon>
        <taxon>Leotiomycetes</taxon>
        <taxon>Helotiales</taxon>
        <taxon>Pezizellaceae</taxon>
        <taxon>Calycina</taxon>
    </lineage>
</organism>
<feature type="signal peptide" evidence="2">
    <location>
        <begin position="1"/>
        <end position="17"/>
    </location>
</feature>
<dbReference type="InterPro" id="IPR007112">
    <property type="entry name" value="Expansin/allergen_DPBB_dom"/>
</dbReference>
<dbReference type="SUPFAM" id="SSF50685">
    <property type="entry name" value="Barwin-like endoglucanases"/>
    <property type="match status" value="1"/>
</dbReference>
<sequence>MLSSYVFAAAFLKLASAASLSGEATFYDGNLNGGACSFTTLPTLPAGVYGTATANWDNSADCGACVSVTGPSGNSITAMIVDECPGCGTNHLDLFSDAFAALANPTTGIIDVTWEYVNCPITAPLQLHNKDGVSAYWFSMQVVDANQAIESLEVSEDGGSTWQPTTRMAYNFFEQSSGFGASVDVKVTSVNGDVVIVNDVSVTSGSSVTASSNFATTGSAAVVASSIASPATSSVVPVMSSVVAPVEVAAPSPTPITSNIPALAPLSTTTAPEDNFVELSTFSPTTLSTIVAAVAYMPSPIAAPAPVFTEVTQSASSIEASYTASAPTYIPAPIFSSSAETNTTAAQSTYYSSVGTTSVYTPLASGSTPSPSSTSTSSYLPVSGASRTVAGLGSLVTLCMGILAVF</sequence>
<dbReference type="Gene3D" id="2.60.40.760">
    <property type="entry name" value="Expansin, cellulose-binding-like domain"/>
    <property type="match status" value="1"/>
</dbReference>
<dbReference type="OrthoDB" id="406505at2759"/>
<protein>
    <recommendedName>
        <fullName evidence="3">Expansin-like EG45 domain-containing protein</fullName>
    </recommendedName>
</protein>
<comment type="caution">
    <text evidence="4">The sequence shown here is derived from an EMBL/GenBank/DDBJ whole genome shotgun (WGS) entry which is preliminary data.</text>
</comment>
<accession>A0A9P8CGL0</accession>
<evidence type="ECO:0000313" key="5">
    <source>
        <dbReference type="Proteomes" id="UP000887226"/>
    </source>
</evidence>
<evidence type="ECO:0000256" key="2">
    <source>
        <dbReference type="SAM" id="SignalP"/>
    </source>
</evidence>
<proteinExistence type="predicted"/>
<dbReference type="PANTHER" id="PTHR31836">
    <property type="match status" value="1"/>
</dbReference>
<dbReference type="InterPro" id="IPR051477">
    <property type="entry name" value="Expansin_CellWall"/>
</dbReference>
<dbReference type="NCBIfam" id="NF041144">
    <property type="entry name" value="expansin_EXLX1"/>
    <property type="match status" value="1"/>
</dbReference>
<dbReference type="PANTHER" id="PTHR31836:SF21">
    <property type="entry name" value="EXPANSIN-LIKE PROTEIN 7"/>
    <property type="match status" value="1"/>
</dbReference>
<dbReference type="AlphaFoldDB" id="A0A9P8CGL0"/>
<evidence type="ECO:0000259" key="3">
    <source>
        <dbReference type="PROSITE" id="PS50842"/>
    </source>
</evidence>
<keyword evidence="5" id="KW-1185">Reference proteome</keyword>
<dbReference type="Gene3D" id="2.40.40.10">
    <property type="entry name" value="RlpA-like domain"/>
    <property type="match status" value="1"/>
</dbReference>
<dbReference type="EMBL" id="MU253897">
    <property type="protein sequence ID" value="KAG9244561.1"/>
    <property type="molecule type" value="Genomic_DNA"/>
</dbReference>
<gene>
    <name evidence="4" type="ORF">BJ878DRAFT_63491</name>
</gene>
<dbReference type="Proteomes" id="UP000887226">
    <property type="component" value="Unassembled WGS sequence"/>
</dbReference>
<feature type="domain" description="Expansin-like EG45" evidence="3">
    <location>
        <begin position="33"/>
        <end position="124"/>
    </location>
</feature>
<keyword evidence="1 2" id="KW-0732">Signal</keyword>
<dbReference type="CDD" id="cd22271">
    <property type="entry name" value="DPBB_EXP_N-like"/>
    <property type="match status" value="1"/>
</dbReference>
<reference evidence="4" key="1">
    <citation type="journal article" date="2021" name="IMA Fungus">
        <title>Genomic characterization of three marine fungi, including Emericellopsis atlantica sp. nov. with signatures of a generalist lifestyle and marine biomass degradation.</title>
        <authorList>
            <person name="Hagestad O.C."/>
            <person name="Hou L."/>
            <person name="Andersen J.H."/>
            <person name="Hansen E.H."/>
            <person name="Altermark B."/>
            <person name="Li C."/>
            <person name="Kuhnert E."/>
            <person name="Cox R.J."/>
            <person name="Crous P.W."/>
            <person name="Spatafora J.W."/>
            <person name="Lail K."/>
            <person name="Amirebrahimi M."/>
            <person name="Lipzen A."/>
            <person name="Pangilinan J."/>
            <person name="Andreopoulos W."/>
            <person name="Hayes R.D."/>
            <person name="Ng V."/>
            <person name="Grigoriev I.V."/>
            <person name="Jackson S.A."/>
            <person name="Sutton T.D.S."/>
            <person name="Dobson A.D.W."/>
            <person name="Rama T."/>
        </authorList>
    </citation>
    <scope>NUCLEOTIDE SEQUENCE</scope>
    <source>
        <strain evidence="4">TRa3180A</strain>
    </source>
</reference>
<dbReference type="InterPro" id="IPR036908">
    <property type="entry name" value="RlpA-like_sf"/>
</dbReference>
<dbReference type="Pfam" id="PF03330">
    <property type="entry name" value="DPBB_1"/>
    <property type="match status" value="1"/>
</dbReference>
<dbReference type="InterPro" id="IPR036749">
    <property type="entry name" value="Expansin_CBD_sf"/>
</dbReference>
<dbReference type="InterPro" id="IPR049818">
    <property type="entry name" value="Expansin_EXLX1-like"/>
</dbReference>
<feature type="chain" id="PRO_5040253107" description="Expansin-like EG45 domain-containing protein" evidence="2">
    <location>
        <begin position="18"/>
        <end position="406"/>
    </location>
</feature>
<name>A0A9P8CGL0_9HELO</name>